<dbReference type="EMBL" id="KQ965759">
    <property type="protein sequence ID" value="KXS15845.1"/>
    <property type="molecule type" value="Genomic_DNA"/>
</dbReference>
<accession>A0A139AHC9</accession>
<dbReference type="Proteomes" id="UP000070544">
    <property type="component" value="Unassembled WGS sequence"/>
</dbReference>
<gene>
    <name evidence="1" type="ORF">M427DRAFT_145347</name>
</gene>
<evidence type="ECO:0000313" key="2">
    <source>
        <dbReference type="Proteomes" id="UP000070544"/>
    </source>
</evidence>
<proteinExistence type="predicted"/>
<dbReference type="AlphaFoldDB" id="A0A139AHC9"/>
<keyword evidence="2" id="KW-1185">Reference proteome</keyword>
<name>A0A139AHC9_GONPJ</name>
<evidence type="ECO:0000313" key="1">
    <source>
        <dbReference type="EMBL" id="KXS15845.1"/>
    </source>
</evidence>
<reference evidence="1 2" key="1">
    <citation type="journal article" date="2015" name="Genome Biol. Evol.">
        <title>Phylogenomic analyses indicate that early fungi evolved digesting cell walls of algal ancestors of land plants.</title>
        <authorList>
            <person name="Chang Y."/>
            <person name="Wang S."/>
            <person name="Sekimoto S."/>
            <person name="Aerts A.L."/>
            <person name="Choi C."/>
            <person name="Clum A."/>
            <person name="LaButti K.M."/>
            <person name="Lindquist E.A."/>
            <person name="Yee Ngan C."/>
            <person name="Ohm R.A."/>
            <person name="Salamov A.A."/>
            <person name="Grigoriev I.V."/>
            <person name="Spatafora J.W."/>
            <person name="Berbee M.L."/>
        </authorList>
    </citation>
    <scope>NUCLEOTIDE SEQUENCE [LARGE SCALE GENOMIC DNA]</scope>
    <source>
        <strain evidence="1 2">JEL478</strain>
    </source>
</reference>
<organism evidence="1 2">
    <name type="scientific">Gonapodya prolifera (strain JEL478)</name>
    <name type="common">Monoblepharis prolifera</name>
    <dbReference type="NCBI Taxonomy" id="1344416"/>
    <lineage>
        <taxon>Eukaryota</taxon>
        <taxon>Fungi</taxon>
        <taxon>Fungi incertae sedis</taxon>
        <taxon>Chytridiomycota</taxon>
        <taxon>Chytridiomycota incertae sedis</taxon>
        <taxon>Monoblepharidomycetes</taxon>
        <taxon>Monoblepharidales</taxon>
        <taxon>Gonapodyaceae</taxon>
        <taxon>Gonapodya</taxon>
    </lineage>
</organism>
<protein>
    <submittedName>
        <fullName evidence="1">Uncharacterized protein</fullName>
    </submittedName>
</protein>
<sequence>MGSAHAVAIAITLVLEILEKSIDCVMSSISTNVVHGCRYLDLENLGTLLVEEFTRRAYKPKWNTESSLESLDVLDCTSGGRHKNEQWAQILSCLEQMYPNVKLKPRPCQRCRGDVAATHDSEGVQREISKNSAALGLAACMCWKCLDSSICNICDTVVESPTAAESTRVECCGWKHDFAICATHRDDLPLVQRCAEPFCSAYLCQIVALIEVDVREARIRRKNWMWSKL</sequence>